<dbReference type="OrthoDB" id="3795970at2"/>
<keyword evidence="1" id="KW-1133">Transmembrane helix</keyword>
<dbReference type="RefSeq" id="WP_155703281.1">
    <property type="nucleotide sequence ID" value="NZ_CP034235.1"/>
</dbReference>
<feature type="transmembrane region" description="Helical" evidence="1">
    <location>
        <begin position="12"/>
        <end position="31"/>
    </location>
</feature>
<keyword evidence="1" id="KW-0812">Transmembrane</keyword>
<dbReference type="EMBL" id="CP034235">
    <property type="protein sequence ID" value="QGQ98179.1"/>
    <property type="molecule type" value="Genomic_DNA"/>
</dbReference>
<keyword evidence="1" id="KW-0472">Membrane</keyword>
<evidence type="ECO:0000256" key="1">
    <source>
        <dbReference type="SAM" id="Phobius"/>
    </source>
</evidence>
<evidence type="ECO:0000313" key="3">
    <source>
        <dbReference type="Proteomes" id="UP000426246"/>
    </source>
</evidence>
<dbReference type="AlphaFoldDB" id="A0A6B8RQA0"/>
<dbReference type="Proteomes" id="UP000426246">
    <property type="component" value="Chromosome"/>
</dbReference>
<proteinExistence type="predicted"/>
<organism evidence="2 3">
    <name type="scientific">Paenibacillus psychroresistens</name>
    <dbReference type="NCBI Taxonomy" id="1778678"/>
    <lineage>
        <taxon>Bacteria</taxon>
        <taxon>Bacillati</taxon>
        <taxon>Bacillota</taxon>
        <taxon>Bacilli</taxon>
        <taxon>Bacillales</taxon>
        <taxon>Paenibacillaceae</taxon>
        <taxon>Paenibacillus</taxon>
    </lineage>
</organism>
<accession>A0A6B8RQA0</accession>
<evidence type="ECO:0000313" key="2">
    <source>
        <dbReference type="EMBL" id="QGQ98179.1"/>
    </source>
</evidence>
<evidence type="ECO:0008006" key="4">
    <source>
        <dbReference type="Google" id="ProtNLM"/>
    </source>
</evidence>
<dbReference type="Gene3D" id="2.60.120.260">
    <property type="entry name" value="Galactose-binding domain-like"/>
    <property type="match status" value="2"/>
</dbReference>
<name>A0A6B8RQA0_9BACL</name>
<sequence>MYDQGTHSRHHFVLLVVCFSLALIFFVLPVSKTYAIVPQESTFFSSTSVDEHQVYSSASDGDLWASCWADDDNLYASNGDGKGFSIGGPFVDIAMNRISGSPGSLTGTTINAGSISQTWGSTATYNRKPTGMVCVDNNLYVAVQDLNKNFNDAPAATIAKSTNHGTTWTWNTTAPMFNNLFTTIMFLDYGKNNINAPDSYIYAYGLDYNWRDSFNNSVTDPTKLFLARVPKTSIQNRSTWEFYTGDLNGNATWSTNISLKTPVLQDDHLIYQSTRDPANPSNMTVLSQGSVVYDSPLNRYIYTSWTEYTYEFYESPTPFGPWKHFYTKDYGGYPWTTSKNAGYSTTIPSKFISSDGKSMWIQSNTFMGGVSNYNFSLRKLTVVPYVASTASNTKNDTNLARQTGVVPFEKSAHNGNNTFYNDGIYNQSEDSWDQENKTMDFWGYSFNKNINMNKVVYTTGNIYSDGGWFSGGLKVQVRQNFNWVDVAGTVVGPIYPNNNSAGPNKKYTFTFNDISGDAVRIIGTAGGTAHFTSIGELSVYFAGGNKVVDPGFESQTTAVIAAPWVGVGTDSKGIDINNGHAHTGTHSSYIRSSSTNWNQIGQTVAVTPNTDYVVTGWMFATANITAGYFGVSTTSTAVIKDMQFGNTAYAPLTFSFNSGANTSVIIYGGYFGPGADSWINFDDVSLR</sequence>
<keyword evidence="3" id="KW-1185">Reference proteome</keyword>
<gene>
    <name evidence="2" type="ORF">EHS13_26475</name>
</gene>
<reference evidence="3" key="1">
    <citation type="submission" date="2018-11" db="EMBL/GenBank/DDBJ databases">
        <title>Complete genome sequence of Paenibacillus sp. ML311-T8.</title>
        <authorList>
            <person name="Nam Y.-D."/>
            <person name="Kang J."/>
            <person name="Chung W.-H."/>
            <person name="Park Y.S."/>
        </authorList>
    </citation>
    <scope>NUCLEOTIDE SEQUENCE [LARGE SCALE GENOMIC DNA]</scope>
    <source>
        <strain evidence="3">ML311-T8</strain>
    </source>
</reference>
<protein>
    <recommendedName>
        <fullName evidence="4">DUF4185 domain-containing protein</fullName>
    </recommendedName>
</protein>
<dbReference type="KEGG" id="ppsc:EHS13_26475"/>